<feature type="domain" description="Right handed beta helix" evidence="1">
    <location>
        <begin position="121"/>
        <end position="271"/>
    </location>
</feature>
<evidence type="ECO:0000259" key="1">
    <source>
        <dbReference type="Pfam" id="PF13229"/>
    </source>
</evidence>
<evidence type="ECO:0000313" key="3">
    <source>
        <dbReference type="Proteomes" id="UP000697710"/>
    </source>
</evidence>
<feature type="non-terminal residue" evidence="2">
    <location>
        <position position="493"/>
    </location>
</feature>
<dbReference type="Proteomes" id="UP000697710">
    <property type="component" value="Unassembled WGS sequence"/>
</dbReference>
<organism evidence="2 3">
    <name type="scientific">Eiseniibacteriota bacterium</name>
    <dbReference type="NCBI Taxonomy" id="2212470"/>
    <lineage>
        <taxon>Bacteria</taxon>
        <taxon>Candidatus Eiseniibacteriota</taxon>
    </lineage>
</organism>
<sequence length="493" mass="51085">MAAVILVPGDVATIEGAFQVAQPGDEILVAPGQYDVDPIAVTTANLTLRSEPPRSAILLATQFVPMFDVQADDFALEDVSLLPQDAVARTRPTAHRTRIEGCLWEPPFYGYNGLQDEGPETVVRGNEIHAFSPAVSSYSPSILIEENVFRECGFSTVILRSGGTVRGNEFRDNANISDTGTPGQGGALRLMGAHSVVIEDNLFTGNLTDGWDGESGQGQGGAISLELASATIEGNVFRRNQSLQGGAIFAQYSNATIRGNLFYANTDSVQYAENGLRGRGGALYFYESTGLVEGNTLVGNTALVDGAAIYMTVSAIEFRNNLVAGNRSDGGGVTTADIAPLAWECNDVWSSGASEYAGWPDPTGTDGNVSADPLFCDASSGDFSIDASSPCAPAQSDGCGLIGAYGIGCGVTSVPEGGGLTGAVAAYPNPAVDHLWLRLASGAAGDIDVFDASGRRVRSLHWSGDGDGTSSSGTGSAGSLFWDLRGDGGALLP</sequence>
<dbReference type="InterPro" id="IPR006626">
    <property type="entry name" value="PbH1"/>
</dbReference>
<proteinExistence type="predicted"/>
<dbReference type="InterPro" id="IPR012334">
    <property type="entry name" value="Pectin_lyas_fold"/>
</dbReference>
<reference evidence="2" key="1">
    <citation type="submission" date="2020-04" db="EMBL/GenBank/DDBJ databases">
        <authorList>
            <person name="Zhang T."/>
        </authorList>
    </citation>
    <scope>NUCLEOTIDE SEQUENCE</scope>
    <source>
        <strain evidence="2">HKST-UBA01</strain>
    </source>
</reference>
<comment type="caution">
    <text evidence="2">The sequence shown here is derived from an EMBL/GenBank/DDBJ whole genome shotgun (WGS) entry which is preliminary data.</text>
</comment>
<accession>A0A956RRP2</accession>
<protein>
    <submittedName>
        <fullName evidence="2">Right-handed parallel beta-helix repeat-containing protein</fullName>
    </submittedName>
</protein>
<dbReference type="EMBL" id="JAGQHR010001037">
    <property type="protein sequence ID" value="MCA9730195.1"/>
    <property type="molecule type" value="Genomic_DNA"/>
</dbReference>
<dbReference type="InterPro" id="IPR011050">
    <property type="entry name" value="Pectin_lyase_fold/virulence"/>
</dbReference>
<dbReference type="Pfam" id="PF13229">
    <property type="entry name" value="Beta_helix"/>
    <property type="match status" value="1"/>
</dbReference>
<reference evidence="2" key="2">
    <citation type="journal article" date="2021" name="Microbiome">
        <title>Successional dynamics and alternative stable states in a saline activated sludge microbial community over 9 years.</title>
        <authorList>
            <person name="Wang Y."/>
            <person name="Ye J."/>
            <person name="Ju F."/>
            <person name="Liu L."/>
            <person name="Boyd J.A."/>
            <person name="Deng Y."/>
            <person name="Parks D.H."/>
            <person name="Jiang X."/>
            <person name="Yin X."/>
            <person name="Woodcroft B.J."/>
            <person name="Tyson G.W."/>
            <person name="Hugenholtz P."/>
            <person name="Polz M.F."/>
            <person name="Zhang T."/>
        </authorList>
    </citation>
    <scope>NUCLEOTIDE SEQUENCE</scope>
    <source>
        <strain evidence="2">HKST-UBA01</strain>
    </source>
</reference>
<dbReference type="AlphaFoldDB" id="A0A956RRP2"/>
<dbReference type="SUPFAM" id="SSF51126">
    <property type="entry name" value="Pectin lyase-like"/>
    <property type="match status" value="1"/>
</dbReference>
<dbReference type="InterPro" id="IPR039448">
    <property type="entry name" value="Beta_helix"/>
</dbReference>
<dbReference type="Gene3D" id="2.160.20.10">
    <property type="entry name" value="Single-stranded right-handed beta-helix, Pectin lyase-like"/>
    <property type="match status" value="1"/>
</dbReference>
<gene>
    <name evidence="2" type="ORF">KC729_21100</name>
</gene>
<evidence type="ECO:0000313" key="2">
    <source>
        <dbReference type="EMBL" id="MCA9730195.1"/>
    </source>
</evidence>
<name>A0A956RRP2_UNCEI</name>
<dbReference type="SMART" id="SM00710">
    <property type="entry name" value="PbH1"/>
    <property type="match status" value="5"/>
</dbReference>